<organism evidence="2 3">
    <name type="scientific">Plakobranchus ocellatus</name>
    <dbReference type="NCBI Taxonomy" id="259542"/>
    <lineage>
        <taxon>Eukaryota</taxon>
        <taxon>Metazoa</taxon>
        <taxon>Spiralia</taxon>
        <taxon>Lophotrochozoa</taxon>
        <taxon>Mollusca</taxon>
        <taxon>Gastropoda</taxon>
        <taxon>Heterobranchia</taxon>
        <taxon>Euthyneura</taxon>
        <taxon>Panpulmonata</taxon>
        <taxon>Sacoglossa</taxon>
        <taxon>Placobranchoidea</taxon>
        <taxon>Plakobranchidae</taxon>
        <taxon>Plakobranchus</taxon>
    </lineage>
</organism>
<dbReference type="InterPro" id="IPR029526">
    <property type="entry name" value="PGBD"/>
</dbReference>
<dbReference type="PANTHER" id="PTHR46599">
    <property type="entry name" value="PIGGYBAC TRANSPOSABLE ELEMENT-DERIVED PROTEIN 4"/>
    <property type="match status" value="1"/>
</dbReference>
<dbReference type="Pfam" id="PF13843">
    <property type="entry name" value="DDE_Tnp_1_7"/>
    <property type="match status" value="1"/>
</dbReference>
<evidence type="ECO:0000259" key="1">
    <source>
        <dbReference type="Pfam" id="PF13843"/>
    </source>
</evidence>
<reference evidence="2 3" key="1">
    <citation type="journal article" date="2021" name="Elife">
        <title>Chloroplast acquisition without the gene transfer in kleptoplastic sea slugs, Plakobranchus ocellatus.</title>
        <authorList>
            <person name="Maeda T."/>
            <person name="Takahashi S."/>
            <person name="Yoshida T."/>
            <person name="Shimamura S."/>
            <person name="Takaki Y."/>
            <person name="Nagai Y."/>
            <person name="Toyoda A."/>
            <person name="Suzuki Y."/>
            <person name="Arimoto A."/>
            <person name="Ishii H."/>
            <person name="Satoh N."/>
            <person name="Nishiyama T."/>
            <person name="Hasebe M."/>
            <person name="Maruyama T."/>
            <person name="Minagawa J."/>
            <person name="Obokata J."/>
            <person name="Shigenobu S."/>
        </authorList>
    </citation>
    <scope>NUCLEOTIDE SEQUENCE [LARGE SCALE GENOMIC DNA]</scope>
</reference>
<proteinExistence type="predicted"/>
<dbReference type="PANTHER" id="PTHR46599:SF3">
    <property type="entry name" value="PIGGYBAC TRANSPOSABLE ELEMENT-DERIVED PROTEIN 4"/>
    <property type="match status" value="1"/>
</dbReference>
<dbReference type="EMBL" id="BLXT01000921">
    <property type="protein sequence ID" value="GFN81334.1"/>
    <property type="molecule type" value="Genomic_DNA"/>
</dbReference>
<evidence type="ECO:0000313" key="2">
    <source>
        <dbReference type="EMBL" id="GFN81334.1"/>
    </source>
</evidence>
<name>A0AAV3YE71_9GAST</name>
<sequence length="101" mass="11913">MCPWRGKLRSKVYFKDKPTPWGIKMYKLCEASSGYVYCLKIYAAQPNMSNRLIDVVLQIMNPMLDKTYHLFTDNYYTCPELYETLIKRKTHCTGTVKSNQQ</sequence>
<accession>A0AAV3YE71</accession>
<keyword evidence="3" id="KW-1185">Reference proteome</keyword>
<feature type="domain" description="PiggyBac transposable element-derived protein" evidence="1">
    <location>
        <begin position="1"/>
        <end position="100"/>
    </location>
</feature>
<evidence type="ECO:0000313" key="3">
    <source>
        <dbReference type="Proteomes" id="UP000735302"/>
    </source>
</evidence>
<comment type="caution">
    <text evidence="2">The sequence shown here is derived from an EMBL/GenBank/DDBJ whole genome shotgun (WGS) entry which is preliminary data.</text>
</comment>
<dbReference type="AlphaFoldDB" id="A0AAV3YE71"/>
<protein>
    <submittedName>
        <fullName evidence="2">PiggyBac transposable element-derived protein 4</fullName>
    </submittedName>
</protein>
<gene>
    <name evidence="2" type="ORF">PoB_000784000</name>
</gene>
<dbReference type="Proteomes" id="UP000735302">
    <property type="component" value="Unassembled WGS sequence"/>
</dbReference>